<dbReference type="RefSeq" id="WP_111897245.1">
    <property type="nucleotide sequence ID" value="NZ_CP033459.1"/>
</dbReference>
<protein>
    <submittedName>
        <fullName evidence="1">Uncharacterized protein</fullName>
    </submittedName>
</protein>
<gene>
    <name evidence="1" type="ORF">C7Y71_004765</name>
</gene>
<dbReference type="AlphaFoldDB" id="A0A5P8E649"/>
<proteinExistence type="predicted"/>
<accession>A0A5P8E649</accession>
<dbReference type="Proteomes" id="UP000249375">
    <property type="component" value="Chromosome"/>
</dbReference>
<organism evidence="1 2">
    <name type="scientific">Pseudoprevotella muciniphila</name>
    <dbReference type="NCBI Taxonomy" id="2133944"/>
    <lineage>
        <taxon>Bacteria</taxon>
        <taxon>Pseudomonadati</taxon>
        <taxon>Bacteroidota</taxon>
        <taxon>Bacteroidia</taxon>
        <taxon>Bacteroidales</taxon>
        <taxon>Prevotellaceae</taxon>
        <taxon>Pseudoprevotella</taxon>
    </lineage>
</organism>
<sequence>MKKYIKPEIFSIKVETAHVISASDPNAHNEEGSGNQLTQKLWFSDDNMMNTDNSWKEAE</sequence>
<dbReference type="KEGG" id="alq:C7Y71_004765"/>
<dbReference type="EMBL" id="CP033459">
    <property type="protein sequence ID" value="QFQ12380.1"/>
    <property type="molecule type" value="Genomic_DNA"/>
</dbReference>
<evidence type="ECO:0000313" key="2">
    <source>
        <dbReference type="Proteomes" id="UP000249375"/>
    </source>
</evidence>
<evidence type="ECO:0000313" key="1">
    <source>
        <dbReference type="EMBL" id="QFQ12380.1"/>
    </source>
</evidence>
<name>A0A5P8E649_9BACT</name>
<keyword evidence="2" id="KW-1185">Reference proteome</keyword>
<reference evidence="1 2" key="1">
    <citation type="submission" date="2018-11" db="EMBL/GenBank/DDBJ databases">
        <authorList>
            <person name="Na S.W."/>
            <person name="Baik M."/>
        </authorList>
    </citation>
    <scope>NUCLEOTIDE SEQUENCE [LARGE SCALE GENOMIC DNA]</scope>
    <source>
        <strain evidence="1 2">E39</strain>
    </source>
</reference>